<evidence type="ECO:0000313" key="6">
    <source>
        <dbReference type="EMBL" id="OMO67149.1"/>
    </source>
</evidence>
<proteinExistence type="inferred from homology"/>
<dbReference type="Gramene" id="OMO67149">
    <property type="protein sequence ID" value="OMO67149"/>
    <property type="gene ID" value="CCACVL1_20760"/>
</dbReference>
<protein>
    <recommendedName>
        <fullName evidence="5">FLZ-type domain-containing protein</fullName>
    </recommendedName>
</protein>
<evidence type="ECO:0000256" key="4">
    <source>
        <dbReference type="PROSITE-ProRule" id="PRU01131"/>
    </source>
</evidence>
<dbReference type="AlphaFoldDB" id="A0A1R3H9X2"/>
<dbReference type="Pfam" id="PF04570">
    <property type="entry name" value="zf-FLZ"/>
    <property type="match status" value="1"/>
</dbReference>
<dbReference type="OMA" id="DYTYVTC"/>
<dbReference type="PANTHER" id="PTHR47208:SF5">
    <property type="entry name" value="FCS-LIKE ZINC FINGER 12-RELATED"/>
    <property type="match status" value="1"/>
</dbReference>
<feature type="zinc finger region" description="FLZ-type" evidence="4">
    <location>
        <begin position="163"/>
        <end position="206"/>
    </location>
</feature>
<dbReference type="Proteomes" id="UP000188268">
    <property type="component" value="Unassembled WGS sequence"/>
</dbReference>
<dbReference type="InterPro" id="IPR007650">
    <property type="entry name" value="Zf-FLZ_dom"/>
</dbReference>
<evidence type="ECO:0000259" key="5">
    <source>
        <dbReference type="PROSITE" id="PS51795"/>
    </source>
</evidence>
<dbReference type="OrthoDB" id="1932717at2759"/>
<sequence>MLGKRPRPMIGKLSELLVSGNKPTAVVMDVVTSPRSPLDLKSPSPRCLKRSYDVGGVGLGIVAALEKSGGDSYRHPVVVNSGRNCDRIRGKYEDLEMESFTYVTSHKPGKSSCTRVYYDGGSNKEHDRLIKETKIPIQPATATAAEARFVVEDDDVPSYPTSDFLSSCHLCRKKLHGKDIYMYRGEKAFCSSECRSTQIMMDERKEQKCRSEASRSAKVSTSPYNSGQIFSTGILAI</sequence>
<gene>
    <name evidence="6" type="ORF">CCACVL1_20760</name>
</gene>
<keyword evidence="3" id="KW-0862">Zinc</keyword>
<dbReference type="STRING" id="210143.A0A1R3H9X2"/>
<dbReference type="PANTHER" id="PTHR47208">
    <property type="entry name" value="OS02G0174800 PROTEIN"/>
    <property type="match status" value="1"/>
</dbReference>
<evidence type="ECO:0000256" key="2">
    <source>
        <dbReference type="ARBA" id="ARBA00022723"/>
    </source>
</evidence>
<keyword evidence="3" id="KW-0863">Zinc-finger</keyword>
<organism evidence="6 7">
    <name type="scientific">Corchorus capsularis</name>
    <name type="common">Jute</name>
    <dbReference type="NCBI Taxonomy" id="210143"/>
    <lineage>
        <taxon>Eukaryota</taxon>
        <taxon>Viridiplantae</taxon>
        <taxon>Streptophyta</taxon>
        <taxon>Embryophyta</taxon>
        <taxon>Tracheophyta</taxon>
        <taxon>Spermatophyta</taxon>
        <taxon>Magnoliopsida</taxon>
        <taxon>eudicotyledons</taxon>
        <taxon>Gunneridae</taxon>
        <taxon>Pentapetalae</taxon>
        <taxon>rosids</taxon>
        <taxon>malvids</taxon>
        <taxon>Malvales</taxon>
        <taxon>Malvaceae</taxon>
        <taxon>Grewioideae</taxon>
        <taxon>Apeibeae</taxon>
        <taxon>Corchorus</taxon>
    </lineage>
</organism>
<comment type="similarity">
    <text evidence="1">Belongs to the FLZ family.</text>
</comment>
<keyword evidence="7" id="KW-1185">Reference proteome</keyword>
<dbReference type="EMBL" id="AWWV01012445">
    <property type="protein sequence ID" value="OMO67149.1"/>
    <property type="molecule type" value="Genomic_DNA"/>
</dbReference>
<evidence type="ECO:0000313" key="7">
    <source>
        <dbReference type="Proteomes" id="UP000188268"/>
    </source>
</evidence>
<accession>A0A1R3H9X2</accession>
<reference evidence="6 7" key="1">
    <citation type="submission" date="2013-09" db="EMBL/GenBank/DDBJ databases">
        <title>Corchorus capsularis genome sequencing.</title>
        <authorList>
            <person name="Alam M."/>
            <person name="Haque M.S."/>
            <person name="Islam M.S."/>
            <person name="Emdad E.M."/>
            <person name="Islam M.M."/>
            <person name="Ahmed B."/>
            <person name="Halim A."/>
            <person name="Hossen Q.M.M."/>
            <person name="Hossain M.Z."/>
            <person name="Ahmed R."/>
            <person name="Khan M.M."/>
            <person name="Islam R."/>
            <person name="Rashid M.M."/>
            <person name="Khan S.A."/>
            <person name="Rahman M.S."/>
            <person name="Alam M."/>
        </authorList>
    </citation>
    <scope>NUCLEOTIDE SEQUENCE [LARGE SCALE GENOMIC DNA]</scope>
    <source>
        <strain evidence="7">cv. CVL-1</strain>
        <tissue evidence="6">Whole seedling</tissue>
    </source>
</reference>
<comment type="caution">
    <text evidence="6">The sequence shown here is derived from an EMBL/GenBank/DDBJ whole genome shotgun (WGS) entry which is preliminary data.</text>
</comment>
<feature type="domain" description="FLZ-type" evidence="5">
    <location>
        <begin position="163"/>
        <end position="206"/>
    </location>
</feature>
<dbReference type="InterPro" id="IPR044604">
    <property type="entry name" value="FLZ12/13/14"/>
</dbReference>
<dbReference type="GO" id="GO:0008270">
    <property type="term" value="F:zinc ion binding"/>
    <property type="evidence" value="ECO:0007669"/>
    <property type="project" value="UniProtKB-KW"/>
</dbReference>
<evidence type="ECO:0000256" key="3">
    <source>
        <dbReference type="ARBA" id="ARBA00022771"/>
    </source>
</evidence>
<dbReference type="PROSITE" id="PS51795">
    <property type="entry name" value="ZF_FLZ"/>
    <property type="match status" value="1"/>
</dbReference>
<keyword evidence="2" id="KW-0479">Metal-binding</keyword>
<evidence type="ECO:0000256" key="1">
    <source>
        <dbReference type="ARBA" id="ARBA00009374"/>
    </source>
</evidence>
<name>A0A1R3H9X2_COCAP</name>